<organism evidence="1 2">
    <name type="scientific">Paramecium octaurelia</name>
    <dbReference type="NCBI Taxonomy" id="43137"/>
    <lineage>
        <taxon>Eukaryota</taxon>
        <taxon>Sar</taxon>
        <taxon>Alveolata</taxon>
        <taxon>Ciliophora</taxon>
        <taxon>Intramacronucleata</taxon>
        <taxon>Oligohymenophorea</taxon>
        <taxon>Peniculida</taxon>
        <taxon>Parameciidae</taxon>
        <taxon>Paramecium</taxon>
    </lineage>
</organism>
<name>A0A8S1S7M7_PAROT</name>
<dbReference type="OrthoDB" id="290446at2759"/>
<dbReference type="OMA" id="ICITSCI"/>
<sequence>MIVQQFDKISLLEEYQTLKESIIAKLNAYFTKLEKIIEEFSQPINESIKEQIKLISNYESPIERIFQQKLIDKEQVQGYLNYVEKCSLNNIDQLEASLNFIKVDGGISKIQKEMDILYIEQMQEPQKQQSGTLEEIEFNLNLPHELIEYEEHFNPQYICITSCIISFQNEFITGGWDGRIVRFDMNEIKQELKLFNNPVKIIKQLRNNCFFIVNDSNEYKLLDQGWKILREDKLGEINIINIDEYVQETHHVIKIRVDNGDQYIGNVKNAFMNGFRHLKMEDKIQGNVITTYFDDIIVVDQFDNFGNVLIYSVDSNNHIISTNQFKISDALITKALILNDDQYYFRDIQNRLYLYDAQLESEYDDVISHYNNLVMIKEDKWNILIN</sequence>
<dbReference type="EMBL" id="CAJJDP010000006">
    <property type="protein sequence ID" value="CAD8135753.1"/>
    <property type="molecule type" value="Genomic_DNA"/>
</dbReference>
<comment type="caution">
    <text evidence="1">The sequence shown here is derived from an EMBL/GenBank/DDBJ whole genome shotgun (WGS) entry which is preliminary data.</text>
</comment>
<accession>A0A8S1S7M7</accession>
<reference evidence="1" key="1">
    <citation type="submission" date="2021-01" db="EMBL/GenBank/DDBJ databases">
        <authorList>
            <consortium name="Genoscope - CEA"/>
            <person name="William W."/>
        </authorList>
    </citation>
    <scope>NUCLEOTIDE SEQUENCE</scope>
</reference>
<dbReference type="AlphaFoldDB" id="A0A8S1S7M7"/>
<evidence type="ECO:0000313" key="2">
    <source>
        <dbReference type="Proteomes" id="UP000683925"/>
    </source>
</evidence>
<evidence type="ECO:0000313" key="1">
    <source>
        <dbReference type="EMBL" id="CAD8135753.1"/>
    </source>
</evidence>
<protein>
    <submittedName>
        <fullName evidence="1">Uncharacterized protein</fullName>
    </submittedName>
</protein>
<dbReference type="Proteomes" id="UP000683925">
    <property type="component" value="Unassembled WGS sequence"/>
</dbReference>
<gene>
    <name evidence="1" type="ORF">POCTA_138.1.T0070013</name>
</gene>
<keyword evidence="2" id="KW-1185">Reference proteome</keyword>
<proteinExistence type="predicted"/>